<keyword evidence="3" id="KW-0472">Membrane</keyword>
<reference evidence="4 5" key="1">
    <citation type="submission" date="2018-06" db="EMBL/GenBank/DDBJ databases">
        <authorList>
            <consortium name="Pathogen Informatics"/>
            <person name="Doyle S."/>
        </authorList>
    </citation>
    <scope>NUCLEOTIDE SEQUENCE [LARGE SCALE GENOMIC DNA]</scope>
    <source>
        <strain evidence="4 5">NCTC11647</strain>
    </source>
</reference>
<gene>
    <name evidence="4" type="ORF">NCTC11647_02602</name>
</gene>
<dbReference type="AlphaFoldDB" id="A0A2T3QCS3"/>
<name>A0A2T3QCS3_PHODM</name>
<dbReference type="OrthoDB" id="5857380at2"/>
<evidence type="ECO:0000256" key="3">
    <source>
        <dbReference type="ARBA" id="ARBA00023136"/>
    </source>
</evidence>
<dbReference type="GO" id="GO:0009306">
    <property type="term" value="P:protein secretion"/>
    <property type="evidence" value="ECO:0007669"/>
    <property type="project" value="TreeGrafter"/>
</dbReference>
<dbReference type="PANTHER" id="PTHR30332">
    <property type="entry name" value="PROBABLE GENERAL SECRETION PATHWAY PROTEIN D"/>
    <property type="match status" value="1"/>
</dbReference>
<dbReference type="GO" id="GO:0016020">
    <property type="term" value="C:membrane"/>
    <property type="evidence" value="ECO:0007669"/>
    <property type="project" value="UniProtKB-SubCell"/>
</dbReference>
<accession>A0A2T3QCS3</accession>
<evidence type="ECO:0000313" key="5">
    <source>
        <dbReference type="Proteomes" id="UP000251647"/>
    </source>
</evidence>
<dbReference type="PROSITE" id="PS51257">
    <property type="entry name" value="PROKAR_LIPOPROTEIN"/>
    <property type="match status" value="1"/>
</dbReference>
<evidence type="ECO:0000256" key="1">
    <source>
        <dbReference type="ARBA" id="ARBA00004370"/>
    </source>
</evidence>
<dbReference type="Proteomes" id="UP000251647">
    <property type="component" value="Unassembled WGS sequence"/>
</dbReference>
<comment type="subcellular location">
    <subcellularLocation>
        <location evidence="1">Membrane</location>
    </subcellularLocation>
</comment>
<sequence>MQFIRTKVAILVSITLLQGCVSQSYLDNKKQAEQLQQHMDEIRPTGVLANVESISRPPINITPIETEHAIAWLNDNIHVQVSGLPLSLVLDTVLKGTGAQVIFSSDVRANTPVSINADTTRQNILNLLSSQTGYGFAPSEHSLSVQRYLTETFMINLPTGTITSQQGSQGETKGEGENTKVEGQFINAAIESQNAFNEIANAIKVVLKSDSEDNKLIGDVQSVPSMGSITVRTTPSRMAQVRQVVDKFQQELAKQVLLEITVLEFRSNLGKDQGIDWQLLKNVGDGTIKFLIPGTTATATGNPAGLAFTGTGKWDGTTAFIKALEEQGTVSTQTPISMLTISGYPARISQTITTPYLSDVSTEVTETTTSTSTTRDKVVEGVDMMVNAKVQKGVVSLRVTGKLTKIAGDTTEKINDATLRFIKTRDADLSFVNKLRYGQTVVIGSIKQQSTGANKSSSFGIDGLGMQSTTNETVETLVLLTPRRTQ</sequence>
<evidence type="ECO:0000256" key="2">
    <source>
        <dbReference type="ARBA" id="ARBA00022729"/>
    </source>
</evidence>
<proteinExistence type="predicted"/>
<organism evidence="4 5">
    <name type="scientific">Photobacterium damselae</name>
    <dbReference type="NCBI Taxonomy" id="38293"/>
    <lineage>
        <taxon>Bacteria</taxon>
        <taxon>Pseudomonadati</taxon>
        <taxon>Pseudomonadota</taxon>
        <taxon>Gammaproteobacteria</taxon>
        <taxon>Vibrionales</taxon>
        <taxon>Vibrionaceae</taxon>
        <taxon>Photobacterium</taxon>
    </lineage>
</organism>
<evidence type="ECO:0000313" key="4">
    <source>
        <dbReference type="EMBL" id="SPY43688.1"/>
    </source>
</evidence>
<dbReference type="InterPro" id="IPR050810">
    <property type="entry name" value="Bact_Secretion_Sys_Channel"/>
</dbReference>
<keyword evidence="2" id="KW-0732">Signal</keyword>
<protein>
    <submittedName>
        <fullName evidence="4">Flp pilus assembly protein, secretin CpaC</fullName>
    </submittedName>
</protein>
<dbReference type="GO" id="GO:0015627">
    <property type="term" value="C:type II protein secretion system complex"/>
    <property type="evidence" value="ECO:0007669"/>
    <property type="project" value="TreeGrafter"/>
</dbReference>
<dbReference type="RefSeq" id="WP_005307184.1">
    <property type="nucleotide sequence ID" value="NZ_PYOG01000028.1"/>
</dbReference>
<dbReference type="PANTHER" id="PTHR30332:SF24">
    <property type="entry name" value="SECRETIN GSPD-RELATED"/>
    <property type="match status" value="1"/>
</dbReference>
<dbReference type="EMBL" id="UATL01000002">
    <property type="protein sequence ID" value="SPY43688.1"/>
    <property type="molecule type" value="Genomic_DNA"/>
</dbReference>